<feature type="coiled-coil region" evidence="6">
    <location>
        <begin position="125"/>
        <end position="152"/>
    </location>
</feature>
<comment type="similarity">
    <text evidence="1">Belongs to the DnaX/STICHEL family.</text>
</comment>
<dbReference type="GO" id="GO:0003887">
    <property type="term" value="F:DNA-directed DNA polymerase activity"/>
    <property type="evidence" value="ECO:0007669"/>
    <property type="project" value="InterPro"/>
</dbReference>
<dbReference type="Gene3D" id="1.20.272.10">
    <property type="match status" value="1"/>
</dbReference>
<dbReference type="GO" id="GO:0003677">
    <property type="term" value="F:DNA binding"/>
    <property type="evidence" value="ECO:0007669"/>
    <property type="project" value="InterPro"/>
</dbReference>
<dbReference type="InterPro" id="IPR022754">
    <property type="entry name" value="DNA_pol_III_gamma-3"/>
</dbReference>
<keyword evidence="2" id="KW-0479">Metal-binding</keyword>
<gene>
    <name evidence="10" type="ORF">KI387_023553</name>
</gene>
<feature type="domain" description="STICHEL DnaA-N-like alpha-beta" evidence="9">
    <location>
        <begin position="295"/>
        <end position="342"/>
    </location>
</feature>
<dbReference type="InterPro" id="IPR054506">
    <property type="entry name" value="DnaA_N-like_STI"/>
</dbReference>
<dbReference type="AlphaFoldDB" id="A0AA38G2Y2"/>
<keyword evidence="5" id="KW-0067">ATP-binding</keyword>
<name>A0AA38G2Y2_TAXCH</name>
<feature type="compositionally biased region" description="Polar residues" evidence="7">
    <location>
        <begin position="171"/>
        <end position="182"/>
    </location>
</feature>
<evidence type="ECO:0000256" key="7">
    <source>
        <dbReference type="SAM" id="MobiDB-lite"/>
    </source>
</evidence>
<evidence type="ECO:0000256" key="2">
    <source>
        <dbReference type="ARBA" id="ARBA00022723"/>
    </source>
</evidence>
<dbReference type="EMBL" id="JAHRHJ020000005">
    <property type="protein sequence ID" value="KAH9314926.1"/>
    <property type="molecule type" value="Genomic_DNA"/>
</dbReference>
<dbReference type="GO" id="GO:0006281">
    <property type="term" value="P:DNA repair"/>
    <property type="evidence" value="ECO:0007669"/>
    <property type="project" value="TreeGrafter"/>
</dbReference>
<feature type="region of interest" description="Disordered" evidence="7">
    <location>
        <begin position="171"/>
        <end position="255"/>
    </location>
</feature>
<evidence type="ECO:0008006" key="12">
    <source>
        <dbReference type="Google" id="ProtNLM"/>
    </source>
</evidence>
<accession>A0AA38G2Y2</accession>
<dbReference type="Gene3D" id="1.10.8.60">
    <property type="match status" value="1"/>
</dbReference>
<dbReference type="Pfam" id="PF12169">
    <property type="entry name" value="DNA_pol3_gamma3"/>
    <property type="match status" value="1"/>
</dbReference>
<feature type="non-terminal residue" evidence="10">
    <location>
        <position position="1"/>
    </location>
</feature>
<feature type="compositionally biased region" description="Polar residues" evidence="7">
    <location>
        <begin position="236"/>
        <end position="251"/>
    </location>
</feature>
<evidence type="ECO:0000259" key="8">
    <source>
        <dbReference type="Pfam" id="PF12169"/>
    </source>
</evidence>
<evidence type="ECO:0000256" key="5">
    <source>
        <dbReference type="ARBA" id="ARBA00022840"/>
    </source>
</evidence>
<dbReference type="GO" id="GO:0046872">
    <property type="term" value="F:metal ion binding"/>
    <property type="evidence" value="ECO:0007669"/>
    <property type="project" value="UniProtKB-KW"/>
</dbReference>
<dbReference type="Proteomes" id="UP000824469">
    <property type="component" value="Unassembled WGS sequence"/>
</dbReference>
<sequence>AVALHEDLEIDKDALKLVASRSDGSLRDAEMTLDQLSLLGQRISLPLVQELVGMIPDTKLVDLLDLALSADTVNTVKCLRDLMEAGVEPLALMSQLATLITDILAGSYKFSDEGQRKFFRREMLSKEEMERLRQALKTLSEAEKQLRLSSDRPTWLTAALLQLAPDQSYMLPSSSAGTSFRQSPVALNHTSEKKMADRQFMGARRDRKDDHFENTQIKDHRARRDGISAKTGRDPGSSSHGGSRAKGNSSFVLEGNKSSEHNLDSKIIGMKAMPASSSTYSMEIDEAGLRQFICRSPTKLEDIWERVLAKIYANSLKQFLRVRGKLFSVSFGAGLSLKQVHIITRLMASDSQWIYRLVPRATENGKKRPGIHTCPDLRCIEHQAGLTPRQEATSATEAVDSPTLPSRVTTSHR</sequence>
<evidence type="ECO:0000256" key="6">
    <source>
        <dbReference type="SAM" id="Coils"/>
    </source>
</evidence>
<proteinExistence type="inferred from homology"/>
<dbReference type="SUPFAM" id="SSF48019">
    <property type="entry name" value="post-AAA+ oligomerization domain-like"/>
    <property type="match status" value="1"/>
</dbReference>
<evidence type="ECO:0000313" key="11">
    <source>
        <dbReference type="Proteomes" id="UP000824469"/>
    </source>
</evidence>
<feature type="region of interest" description="Disordered" evidence="7">
    <location>
        <begin position="390"/>
        <end position="413"/>
    </location>
</feature>
<keyword evidence="6" id="KW-0175">Coiled coil</keyword>
<dbReference type="PANTHER" id="PTHR11669">
    <property type="entry name" value="REPLICATION FACTOR C / DNA POLYMERASE III GAMMA-TAU SUBUNIT"/>
    <property type="match status" value="1"/>
</dbReference>
<keyword evidence="3" id="KW-0547">Nucleotide-binding</keyword>
<evidence type="ECO:0000313" key="10">
    <source>
        <dbReference type="EMBL" id="KAH9314926.1"/>
    </source>
</evidence>
<feature type="compositionally biased region" description="Basic and acidic residues" evidence="7">
    <location>
        <begin position="190"/>
        <end position="233"/>
    </location>
</feature>
<dbReference type="InterPro" id="IPR050238">
    <property type="entry name" value="DNA_Rep/Repair_Clamp_Loader"/>
</dbReference>
<dbReference type="GO" id="GO:0005524">
    <property type="term" value="F:ATP binding"/>
    <property type="evidence" value="ECO:0007669"/>
    <property type="project" value="UniProtKB-KW"/>
</dbReference>
<dbReference type="InterPro" id="IPR008921">
    <property type="entry name" value="DNA_pol3_clamp-load_cplx_C"/>
</dbReference>
<dbReference type="GO" id="GO:0003689">
    <property type="term" value="F:DNA clamp loader activity"/>
    <property type="evidence" value="ECO:0007669"/>
    <property type="project" value="TreeGrafter"/>
</dbReference>
<keyword evidence="11" id="KW-1185">Reference proteome</keyword>
<keyword evidence="4" id="KW-0862">Zinc</keyword>
<reference evidence="10 11" key="1">
    <citation type="journal article" date="2021" name="Nat. Plants">
        <title>The Taxus genome provides insights into paclitaxel biosynthesis.</title>
        <authorList>
            <person name="Xiong X."/>
            <person name="Gou J."/>
            <person name="Liao Q."/>
            <person name="Li Y."/>
            <person name="Zhou Q."/>
            <person name="Bi G."/>
            <person name="Li C."/>
            <person name="Du R."/>
            <person name="Wang X."/>
            <person name="Sun T."/>
            <person name="Guo L."/>
            <person name="Liang H."/>
            <person name="Lu P."/>
            <person name="Wu Y."/>
            <person name="Zhang Z."/>
            <person name="Ro D.K."/>
            <person name="Shang Y."/>
            <person name="Huang S."/>
            <person name="Yan J."/>
        </authorList>
    </citation>
    <scope>NUCLEOTIDE SEQUENCE [LARGE SCALE GENOMIC DNA]</scope>
    <source>
        <strain evidence="10">Ta-2019</strain>
    </source>
</reference>
<evidence type="ECO:0000256" key="3">
    <source>
        <dbReference type="ARBA" id="ARBA00022741"/>
    </source>
</evidence>
<dbReference type="GO" id="GO:0006261">
    <property type="term" value="P:DNA-templated DNA replication"/>
    <property type="evidence" value="ECO:0007669"/>
    <property type="project" value="TreeGrafter"/>
</dbReference>
<dbReference type="GO" id="GO:0005663">
    <property type="term" value="C:DNA replication factor C complex"/>
    <property type="evidence" value="ECO:0007669"/>
    <property type="project" value="TreeGrafter"/>
</dbReference>
<feature type="compositionally biased region" description="Polar residues" evidence="7">
    <location>
        <begin position="403"/>
        <end position="413"/>
    </location>
</feature>
<organism evidence="10 11">
    <name type="scientific">Taxus chinensis</name>
    <name type="common">Chinese yew</name>
    <name type="synonym">Taxus wallichiana var. chinensis</name>
    <dbReference type="NCBI Taxonomy" id="29808"/>
    <lineage>
        <taxon>Eukaryota</taxon>
        <taxon>Viridiplantae</taxon>
        <taxon>Streptophyta</taxon>
        <taxon>Embryophyta</taxon>
        <taxon>Tracheophyta</taxon>
        <taxon>Spermatophyta</taxon>
        <taxon>Pinopsida</taxon>
        <taxon>Pinidae</taxon>
        <taxon>Conifers II</taxon>
        <taxon>Cupressales</taxon>
        <taxon>Taxaceae</taxon>
        <taxon>Taxus</taxon>
    </lineage>
</organism>
<dbReference type="PANTHER" id="PTHR11669:SF46">
    <property type="entry name" value="PROTEIN STICHEL-LIKE 3"/>
    <property type="match status" value="1"/>
</dbReference>
<evidence type="ECO:0000256" key="4">
    <source>
        <dbReference type="ARBA" id="ARBA00022833"/>
    </source>
</evidence>
<dbReference type="Pfam" id="PF23007">
    <property type="entry name" value="DnaA_N-like_STI"/>
    <property type="match status" value="1"/>
</dbReference>
<dbReference type="FunFam" id="1.10.8.60:FF:000013">
    <property type="entry name" value="DNA polymerase III subunit gamma/tau"/>
    <property type="match status" value="1"/>
</dbReference>
<feature type="domain" description="DNA polymerase III gamma subunit" evidence="8">
    <location>
        <begin position="44"/>
        <end position="168"/>
    </location>
</feature>
<evidence type="ECO:0000256" key="1">
    <source>
        <dbReference type="ARBA" id="ARBA00006360"/>
    </source>
</evidence>
<evidence type="ECO:0000259" key="9">
    <source>
        <dbReference type="Pfam" id="PF23007"/>
    </source>
</evidence>
<feature type="non-terminal residue" evidence="10">
    <location>
        <position position="413"/>
    </location>
</feature>
<comment type="caution">
    <text evidence="10">The sequence shown here is derived from an EMBL/GenBank/DDBJ whole genome shotgun (WGS) entry which is preliminary data.</text>
</comment>
<protein>
    <recommendedName>
        <fullName evidence="12">DNA polymerase III gamma subunit domain-containing protein</fullName>
    </recommendedName>
</protein>